<sequence>MLVKFVITMSQLYVAVFLLSPRLTALAEGAAGSATLTAIGYPILRAAAMRALAVRGLSGRGPRRRRRRSA</sequence>
<protein>
    <submittedName>
        <fullName evidence="1">Uncharacterized protein</fullName>
    </submittedName>
</protein>
<dbReference type="AlphaFoldDB" id="A0A2W2F2Q2"/>
<gene>
    <name evidence="1" type="ORF">C1J01_36175</name>
</gene>
<proteinExistence type="predicted"/>
<dbReference type="EMBL" id="POUD01000226">
    <property type="protein sequence ID" value="PZG10424.1"/>
    <property type="molecule type" value="Genomic_DNA"/>
</dbReference>
<evidence type="ECO:0000313" key="1">
    <source>
        <dbReference type="EMBL" id="PZG10424.1"/>
    </source>
</evidence>
<reference evidence="1 2" key="1">
    <citation type="submission" date="2018-01" db="EMBL/GenBank/DDBJ databases">
        <title>Draft genome sequence of Nonomuraea sp. KC333.</title>
        <authorList>
            <person name="Sahin N."/>
            <person name="Saygin H."/>
            <person name="Ay H."/>
        </authorList>
    </citation>
    <scope>NUCLEOTIDE SEQUENCE [LARGE SCALE GENOMIC DNA]</scope>
    <source>
        <strain evidence="1 2">KC333</strain>
    </source>
</reference>
<comment type="caution">
    <text evidence="1">The sequence shown here is derived from an EMBL/GenBank/DDBJ whole genome shotgun (WGS) entry which is preliminary data.</text>
</comment>
<evidence type="ECO:0000313" key="2">
    <source>
        <dbReference type="Proteomes" id="UP000249304"/>
    </source>
</evidence>
<accession>A0A2W2F2Q2</accession>
<organism evidence="1 2">
    <name type="scientific">Nonomuraea aridisoli</name>
    <dbReference type="NCBI Taxonomy" id="2070368"/>
    <lineage>
        <taxon>Bacteria</taxon>
        <taxon>Bacillati</taxon>
        <taxon>Actinomycetota</taxon>
        <taxon>Actinomycetes</taxon>
        <taxon>Streptosporangiales</taxon>
        <taxon>Streptosporangiaceae</taxon>
        <taxon>Nonomuraea</taxon>
    </lineage>
</organism>
<dbReference type="Proteomes" id="UP000249304">
    <property type="component" value="Unassembled WGS sequence"/>
</dbReference>
<name>A0A2W2F2Q2_9ACTN</name>
<keyword evidence="2" id="KW-1185">Reference proteome</keyword>